<reference evidence="4 5" key="1">
    <citation type="journal article" date="2023" name="Sci. Data">
        <title>Genome assembly of the Korean intertidal mud-creeper Batillaria attramentaria.</title>
        <authorList>
            <person name="Patra A.K."/>
            <person name="Ho P.T."/>
            <person name="Jun S."/>
            <person name="Lee S.J."/>
            <person name="Kim Y."/>
            <person name="Won Y.J."/>
        </authorList>
    </citation>
    <scope>NUCLEOTIDE SEQUENCE [LARGE SCALE GENOMIC DNA]</scope>
    <source>
        <strain evidence="4">Wonlab-2016</strain>
    </source>
</reference>
<comment type="caution">
    <text evidence="4">The sequence shown here is derived from an EMBL/GenBank/DDBJ whole genome shotgun (WGS) entry which is preliminary data.</text>
</comment>
<dbReference type="PANTHER" id="PTHR13318">
    <property type="entry name" value="PARTNER OF PAIRED, ISOFORM B-RELATED"/>
    <property type="match status" value="1"/>
</dbReference>
<feature type="region of interest" description="Disordered" evidence="2">
    <location>
        <begin position="144"/>
        <end position="201"/>
    </location>
</feature>
<dbReference type="Gene3D" id="3.10.20.90">
    <property type="entry name" value="Phosphatidylinositol 3-kinase Catalytic Subunit, Chain A, domain 1"/>
    <property type="match status" value="1"/>
</dbReference>
<dbReference type="PROSITE" id="PS50033">
    <property type="entry name" value="UBX"/>
    <property type="match status" value="1"/>
</dbReference>
<dbReference type="InterPro" id="IPR006553">
    <property type="entry name" value="Leu-rich_rpt_Cys-con_subtyp"/>
</dbReference>
<evidence type="ECO:0000313" key="4">
    <source>
        <dbReference type="EMBL" id="KAK7494937.1"/>
    </source>
</evidence>
<evidence type="ECO:0000313" key="5">
    <source>
        <dbReference type="Proteomes" id="UP001519460"/>
    </source>
</evidence>
<gene>
    <name evidence="4" type="ORF">BaRGS_00013816</name>
</gene>
<keyword evidence="5" id="KW-1185">Reference proteome</keyword>
<dbReference type="CDD" id="cd01767">
    <property type="entry name" value="UBX"/>
    <property type="match status" value="1"/>
</dbReference>
<name>A0ABD0L703_9CAEN</name>
<dbReference type="Gene3D" id="3.80.10.10">
    <property type="entry name" value="Ribonuclease Inhibitor"/>
    <property type="match status" value="4"/>
</dbReference>
<dbReference type="SUPFAM" id="SSF54236">
    <property type="entry name" value="Ubiquitin-like"/>
    <property type="match status" value="1"/>
</dbReference>
<dbReference type="PANTHER" id="PTHR13318:SF162">
    <property type="entry name" value="LEUCINE-RICH REPEAT FAMILY PROTEIN"/>
    <property type="match status" value="1"/>
</dbReference>
<dbReference type="InterPro" id="IPR032675">
    <property type="entry name" value="LRR_dom_sf"/>
</dbReference>
<feature type="compositionally biased region" description="Basic and acidic residues" evidence="2">
    <location>
        <begin position="1"/>
        <end position="17"/>
    </location>
</feature>
<dbReference type="SMART" id="SM00367">
    <property type="entry name" value="LRR_CC"/>
    <property type="match status" value="5"/>
</dbReference>
<feature type="compositionally biased region" description="Low complexity" evidence="2">
    <location>
        <begin position="23"/>
        <end position="34"/>
    </location>
</feature>
<dbReference type="EMBL" id="JACVVK020000079">
    <property type="protein sequence ID" value="KAK7494937.1"/>
    <property type="molecule type" value="Genomic_DNA"/>
</dbReference>
<organism evidence="4 5">
    <name type="scientific">Batillaria attramentaria</name>
    <dbReference type="NCBI Taxonomy" id="370345"/>
    <lineage>
        <taxon>Eukaryota</taxon>
        <taxon>Metazoa</taxon>
        <taxon>Spiralia</taxon>
        <taxon>Lophotrochozoa</taxon>
        <taxon>Mollusca</taxon>
        <taxon>Gastropoda</taxon>
        <taxon>Caenogastropoda</taxon>
        <taxon>Sorbeoconcha</taxon>
        <taxon>Cerithioidea</taxon>
        <taxon>Batillariidae</taxon>
        <taxon>Batillaria</taxon>
    </lineage>
</organism>
<dbReference type="InterPro" id="IPR055414">
    <property type="entry name" value="LRR_R13L4/SHOC2-like"/>
</dbReference>
<evidence type="ECO:0000256" key="2">
    <source>
        <dbReference type="SAM" id="MobiDB-lite"/>
    </source>
</evidence>
<dbReference type="SMART" id="SM00166">
    <property type="entry name" value="UBX"/>
    <property type="match status" value="1"/>
</dbReference>
<dbReference type="Proteomes" id="UP001519460">
    <property type="component" value="Unassembled WGS sequence"/>
</dbReference>
<evidence type="ECO:0000259" key="3">
    <source>
        <dbReference type="PROSITE" id="PS50033"/>
    </source>
</evidence>
<dbReference type="AlphaFoldDB" id="A0ABD0L703"/>
<feature type="region of interest" description="Disordered" evidence="2">
    <location>
        <begin position="245"/>
        <end position="265"/>
    </location>
</feature>
<feature type="domain" description="UBX" evidence="3">
    <location>
        <begin position="57"/>
        <end position="136"/>
    </location>
</feature>
<dbReference type="SUPFAM" id="SSF52058">
    <property type="entry name" value="L domain-like"/>
    <property type="match status" value="1"/>
</dbReference>
<accession>A0ABD0L703</accession>
<feature type="region of interest" description="Disordered" evidence="2">
    <location>
        <begin position="1"/>
        <end position="56"/>
    </location>
</feature>
<keyword evidence="1" id="KW-0677">Repeat</keyword>
<protein>
    <recommendedName>
        <fullName evidence="3">UBX domain-containing protein</fullName>
    </recommendedName>
</protein>
<evidence type="ECO:0000256" key="1">
    <source>
        <dbReference type="ARBA" id="ARBA00022737"/>
    </source>
</evidence>
<sequence length="741" mass="80498">DHERILKEIAEDRDKVKSLRQQAPPAETTTPVTTSGRATSVDTDAKEQAGEQASSASVETHCLIQIRLPDGKTLRKKYKVDATLMEVWAQVVQETRGCVSGYSGFMQPFPRHEFSRDEMMKTLKELGLTPSGSLVLKKEDVQVQVMSEEPASGEREEDAAGEKEMMRGEDQDEDEAGHGGAHNWGRGNRLEGPNDGGGGFFGGMGGGGVGIGPFPGMGLPPGLLPQGMRDRQAFAGVGQRLVPAGAPGAEENAHQNRPAASLAAEAAQQRFVQQPPPAALEPSTSGSSPALLLHYEVQPLLQLCMGLVMRRINDPRNPLLSLGGIPEDLAQKIIEHLLKEKQLKPKTLNAFIACYLQKLVLDCYCYTTNELLNAIRHHVHLQCLSLNSCPLITDHGLRPLMSLKKLRVLNVGSCRQLTNNCLPIIAALPKLTSLNIEDTGVTDSGLIDYLGTKPVLQCLNLNRTAVTQAIFSHLKNLENLRSLYLEQTNVCSLQGIEELTQLETLDVAHTDIPTDSLLSLVNHPRLTQLSIGNTEYVAGDLALEYIRGLKLTALNLPSRHSTTSAGLAHITGFSLHSLDLTNYINVGDEGMVHVSKIVSLHKLLLSNTRVTDEGMMHLKTLVNLEVLCLDRTQVSDAGASVIRAFTNLSELSLSSSGVTSRFLIHGALNSCQALTKLNLSRTNVADKGIVLLKLPHLQLLNLDCTRVHPQVVDQIRANCPAVKTVTIANLAPVLEEDEEEN</sequence>
<dbReference type="Pfam" id="PF23598">
    <property type="entry name" value="LRR_14"/>
    <property type="match status" value="1"/>
</dbReference>
<dbReference type="InterPro" id="IPR001012">
    <property type="entry name" value="UBX_dom"/>
</dbReference>
<dbReference type="Pfam" id="PF00789">
    <property type="entry name" value="UBX"/>
    <property type="match status" value="1"/>
</dbReference>
<proteinExistence type="predicted"/>
<feature type="compositionally biased region" description="Basic and acidic residues" evidence="2">
    <location>
        <begin position="152"/>
        <end position="169"/>
    </location>
</feature>
<feature type="non-terminal residue" evidence="4">
    <location>
        <position position="1"/>
    </location>
</feature>
<dbReference type="InterPro" id="IPR029071">
    <property type="entry name" value="Ubiquitin-like_domsf"/>
</dbReference>